<sequence>MAMSAMPTDGRPASRLGALLFGLFLLWFVVLGIAPTSREDWMLENVITVLAMIWVVWWQRRVGFSRLACGLLFAFAFLHEIGAHYQYSEVPYDRWFAAISDGGSIDGLFGFQRNQFDRGIHFLYGLLITPVASEVITARVRLRGLWLFLMPVTFMMSHALIYELVEWSAASVFAADLGQAYLGTQGDVWDAQKDMALAVLGSLIAQPLWIWRRARFAEVRHDA</sequence>
<dbReference type="AlphaFoldDB" id="A0A1I4ZNW7"/>
<feature type="transmembrane region" description="Helical" evidence="1">
    <location>
        <begin position="119"/>
        <end position="138"/>
    </location>
</feature>
<feature type="transmembrane region" description="Helical" evidence="1">
    <location>
        <begin position="195"/>
        <end position="211"/>
    </location>
</feature>
<evidence type="ECO:0000313" key="3">
    <source>
        <dbReference type="Proteomes" id="UP000198575"/>
    </source>
</evidence>
<keyword evidence="1" id="KW-1133">Transmembrane helix</keyword>
<keyword evidence="3" id="KW-1185">Reference proteome</keyword>
<evidence type="ECO:0000313" key="2">
    <source>
        <dbReference type="EMBL" id="SFN51912.1"/>
    </source>
</evidence>
<dbReference type="OrthoDB" id="9786473at2"/>
<proteinExistence type="predicted"/>
<name>A0A1I4ZNW7_9GAMM</name>
<dbReference type="InterPro" id="IPR014509">
    <property type="entry name" value="YjdF-like"/>
</dbReference>
<dbReference type="Pfam" id="PF09997">
    <property type="entry name" value="DUF2238"/>
    <property type="match status" value="1"/>
</dbReference>
<organism evidence="2 3">
    <name type="scientific">Dokdonella immobilis</name>
    <dbReference type="NCBI Taxonomy" id="578942"/>
    <lineage>
        <taxon>Bacteria</taxon>
        <taxon>Pseudomonadati</taxon>
        <taxon>Pseudomonadota</taxon>
        <taxon>Gammaproteobacteria</taxon>
        <taxon>Lysobacterales</taxon>
        <taxon>Rhodanobacteraceae</taxon>
        <taxon>Dokdonella</taxon>
    </lineage>
</organism>
<keyword evidence="1" id="KW-0472">Membrane</keyword>
<protein>
    <submittedName>
        <fullName evidence="2">Putative membrane protein</fullName>
    </submittedName>
</protein>
<feature type="transmembrane region" description="Helical" evidence="1">
    <location>
        <begin position="42"/>
        <end position="58"/>
    </location>
</feature>
<dbReference type="STRING" id="578942.SAMN05216289_12748"/>
<evidence type="ECO:0000256" key="1">
    <source>
        <dbReference type="SAM" id="Phobius"/>
    </source>
</evidence>
<dbReference type="EMBL" id="FOVF01000027">
    <property type="protein sequence ID" value="SFN51912.1"/>
    <property type="molecule type" value="Genomic_DNA"/>
</dbReference>
<gene>
    <name evidence="2" type="ORF">SAMN05216289_12748</name>
</gene>
<accession>A0A1I4ZNW7</accession>
<keyword evidence="1" id="KW-0812">Transmembrane</keyword>
<reference evidence="2 3" key="1">
    <citation type="submission" date="2016-10" db="EMBL/GenBank/DDBJ databases">
        <authorList>
            <person name="de Groot N.N."/>
        </authorList>
    </citation>
    <scope>NUCLEOTIDE SEQUENCE [LARGE SCALE GENOMIC DNA]</scope>
    <source>
        <strain evidence="2 3">CGMCC 1.7659</strain>
    </source>
</reference>
<feature type="transmembrane region" description="Helical" evidence="1">
    <location>
        <begin position="145"/>
        <end position="165"/>
    </location>
</feature>
<dbReference type="InterPro" id="IPR058534">
    <property type="entry name" value="YjdF"/>
</dbReference>
<dbReference type="Proteomes" id="UP000198575">
    <property type="component" value="Unassembled WGS sequence"/>
</dbReference>
<dbReference type="PIRSF" id="PIRSF020606">
    <property type="entry name" value="UCP020606"/>
    <property type="match status" value="1"/>
</dbReference>
<feature type="transmembrane region" description="Helical" evidence="1">
    <location>
        <begin position="67"/>
        <end position="87"/>
    </location>
</feature>